<keyword evidence="6 7" id="KW-0804">Transcription</keyword>
<dbReference type="GO" id="GO:0005737">
    <property type="term" value="C:cytoplasm"/>
    <property type="evidence" value="ECO:0007669"/>
    <property type="project" value="UniProtKB-UniRule"/>
</dbReference>
<dbReference type="GO" id="GO:2000143">
    <property type="term" value="P:negative regulation of DNA-templated transcription initiation"/>
    <property type="evidence" value="ECO:0007669"/>
    <property type="project" value="TreeGrafter"/>
</dbReference>
<reference evidence="9 10" key="1">
    <citation type="submission" date="2019-01" db="EMBL/GenBank/DDBJ databases">
        <title>Complete sequence and annotation of the Mycoplasma phocirhinis strain 852T genome.</title>
        <authorList>
            <person name="Frasca S.Jr."/>
            <person name="Kutish G.F."/>
            <person name="Castellanos Gell J."/>
            <person name="Michaels D.L."/>
            <person name="Brown D.R."/>
        </authorList>
    </citation>
    <scope>NUCLEOTIDE SEQUENCE [LARGE SCALE GENOMIC DNA]</scope>
    <source>
        <strain evidence="9 10">852</strain>
    </source>
</reference>
<evidence type="ECO:0000256" key="6">
    <source>
        <dbReference type="ARBA" id="ARBA00023163"/>
    </source>
</evidence>
<dbReference type="OrthoDB" id="9807753at2"/>
<keyword evidence="5 7" id="KW-0238">DNA-binding</keyword>
<dbReference type="Pfam" id="PF02381">
    <property type="entry name" value="MraZ"/>
    <property type="match status" value="2"/>
</dbReference>
<evidence type="ECO:0000256" key="7">
    <source>
        <dbReference type="HAMAP-Rule" id="MF_01008"/>
    </source>
</evidence>
<feature type="domain" description="SpoVT-AbrB" evidence="8">
    <location>
        <begin position="4"/>
        <end position="46"/>
    </location>
</feature>
<evidence type="ECO:0000256" key="5">
    <source>
        <dbReference type="ARBA" id="ARBA00023125"/>
    </source>
</evidence>
<dbReference type="SUPFAM" id="SSF89447">
    <property type="entry name" value="AbrB/MazE/MraZ-like"/>
    <property type="match status" value="1"/>
</dbReference>
<dbReference type="CDD" id="cd16320">
    <property type="entry name" value="MraZ_N"/>
    <property type="match status" value="1"/>
</dbReference>
<evidence type="ECO:0000256" key="1">
    <source>
        <dbReference type="ARBA" id="ARBA00013860"/>
    </source>
</evidence>
<protein>
    <recommendedName>
        <fullName evidence="1 7">Transcriptional regulator MraZ</fullName>
    </recommendedName>
</protein>
<evidence type="ECO:0000256" key="2">
    <source>
        <dbReference type="ARBA" id="ARBA00022490"/>
    </source>
</evidence>
<comment type="subcellular location">
    <subcellularLocation>
        <location evidence="7">Cytoplasm</location>
        <location evidence="7">Nucleoid</location>
    </subcellularLocation>
</comment>
<evidence type="ECO:0000313" key="9">
    <source>
        <dbReference type="EMBL" id="QBF34503.1"/>
    </source>
</evidence>
<dbReference type="RefSeq" id="WP_130429281.1">
    <property type="nucleotide sequence ID" value="NZ_CP034841.1"/>
</dbReference>
<dbReference type="Gene3D" id="3.40.1550.20">
    <property type="entry name" value="Transcriptional regulator MraZ domain"/>
    <property type="match status" value="1"/>
</dbReference>
<accession>A0A4P6MND3</accession>
<dbReference type="PROSITE" id="PS51740">
    <property type="entry name" value="SPOVT_ABRB"/>
    <property type="match status" value="2"/>
</dbReference>
<name>A0A4P6MND3_9BACT</name>
<evidence type="ECO:0000313" key="10">
    <source>
        <dbReference type="Proteomes" id="UP000289326"/>
    </source>
</evidence>
<dbReference type="InterPro" id="IPR020603">
    <property type="entry name" value="MraZ_dom"/>
</dbReference>
<keyword evidence="2 7" id="KW-0963">Cytoplasm</keyword>
<dbReference type="KEGG" id="mphi:EG856_00985"/>
<dbReference type="EMBL" id="CP034841">
    <property type="protein sequence ID" value="QBF34503.1"/>
    <property type="molecule type" value="Genomic_DNA"/>
</dbReference>
<dbReference type="InterPro" id="IPR037914">
    <property type="entry name" value="SpoVT-AbrB_sf"/>
</dbReference>
<gene>
    <name evidence="7 9" type="primary">mraZ</name>
    <name evidence="9" type="ORF">EG856_00985</name>
</gene>
<feature type="domain" description="SpoVT-AbrB" evidence="8">
    <location>
        <begin position="75"/>
        <end position="118"/>
    </location>
</feature>
<dbReference type="HAMAP" id="MF_01008">
    <property type="entry name" value="MraZ"/>
    <property type="match status" value="1"/>
</dbReference>
<dbReference type="Proteomes" id="UP000289326">
    <property type="component" value="Chromosome"/>
</dbReference>
<dbReference type="CDD" id="cd16321">
    <property type="entry name" value="MraZ_C"/>
    <property type="match status" value="1"/>
</dbReference>
<dbReference type="AlphaFoldDB" id="A0A4P6MND3"/>
<evidence type="ECO:0000256" key="4">
    <source>
        <dbReference type="ARBA" id="ARBA00023015"/>
    </source>
</evidence>
<keyword evidence="4 7" id="KW-0805">Transcription regulation</keyword>
<dbReference type="GO" id="GO:0009295">
    <property type="term" value="C:nucleoid"/>
    <property type="evidence" value="ECO:0007669"/>
    <property type="project" value="UniProtKB-SubCell"/>
</dbReference>
<dbReference type="InterPro" id="IPR007159">
    <property type="entry name" value="SpoVT-AbrB_dom"/>
</dbReference>
<dbReference type="InterPro" id="IPR035642">
    <property type="entry name" value="MraZ_N"/>
</dbReference>
<dbReference type="InterPro" id="IPR003444">
    <property type="entry name" value="MraZ"/>
</dbReference>
<sequence length="146" mass="16945">MYGQYERAIDVKNRVALPAKLREVLGSKFYLTIGLENIIEIRSEQQYQKLEQTLTATSIFDRNAKIVKRWFLGHTYQIDLDSQARFVIPKLALEKSAIQKDVIFIGTGDLVELWSLEQYQNYEQSISDEKLQLAAKSLMKVEDNEI</sequence>
<comment type="subunit">
    <text evidence="7">Forms oligomers.</text>
</comment>
<organism evidence="9 10">
    <name type="scientific">Mycoplasmopsis phocirhinis</name>
    <dbReference type="NCBI Taxonomy" id="142650"/>
    <lineage>
        <taxon>Bacteria</taxon>
        <taxon>Bacillati</taxon>
        <taxon>Mycoplasmatota</taxon>
        <taxon>Mycoplasmoidales</taxon>
        <taxon>Metamycoplasmataceae</taxon>
        <taxon>Mycoplasmopsis</taxon>
    </lineage>
</organism>
<evidence type="ECO:0000256" key="3">
    <source>
        <dbReference type="ARBA" id="ARBA00022737"/>
    </source>
</evidence>
<comment type="similarity">
    <text evidence="7">Belongs to the MraZ family.</text>
</comment>
<evidence type="ECO:0000259" key="8">
    <source>
        <dbReference type="PROSITE" id="PS51740"/>
    </source>
</evidence>
<dbReference type="PANTHER" id="PTHR34701">
    <property type="entry name" value="TRANSCRIPTIONAL REGULATOR MRAZ"/>
    <property type="match status" value="1"/>
</dbReference>
<dbReference type="GO" id="GO:0000976">
    <property type="term" value="F:transcription cis-regulatory region binding"/>
    <property type="evidence" value="ECO:0007669"/>
    <property type="project" value="TreeGrafter"/>
</dbReference>
<dbReference type="InterPro" id="IPR038619">
    <property type="entry name" value="MraZ_sf"/>
</dbReference>
<dbReference type="PANTHER" id="PTHR34701:SF1">
    <property type="entry name" value="TRANSCRIPTIONAL REGULATOR MRAZ"/>
    <property type="match status" value="1"/>
</dbReference>
<proteinExistence type="inferred from homology"/>
<dbReference type="InterPro" id="IPR035644">
    <property type="entry name" value="MraZ_C"/>
</dbReference>
<keyword evidence="3" id="KW-0677">Repeat</keyword>
<dbReference type="GO" id="GO:0003700">
    <property type="term" value="F:DNA-binding transcription factor activity"/>
    <property type="evidence" value="ECO:0007669"/>
    <property type="project" value="UniProtKB-UniRule"/>
</dbReference>
<keyword evidence="10" id="KW-1185">Reference proteome</keyword>